<keyword evidence="3" id="KW-1185">Reference proteome</keyword>
<feature type="domain" description="TcdA/TcdB toxin pore forming" evidence="1">
    <location>
        <begin position="31"/>
        <end position="211"/>
    </location>
</feature>
<dbReference type="Pfam" id="PF12920">
    <property type="entry name" value="TcdA_TcdB_pore"/>
    <property type="match status" value="1"/>
</dbReference>
<sequence length="227" mass="24795">MATTTLAPGFSRNSLLQKVLDTCIAIQHTQQWQQAITHLNQSAKLGSNWTPIIQNVETTPNGQYRVQFINMQKLDETRWLDTDSPIFHTFKNFLNQQYHDIGKIFQIDSTTGQITQKHGVSFTDDVTSPGINSGDMVKTIIDWVSSGELYDKSNNPDLDAAVGAQSYLNLVQYTQGIASEAAGVISEVLPALRNGGQVAQEVSESLVKTVVTTAATEGLAAVLGREP</sequence>
<name>W4L2H3_ENTF1</name>
<dbReference type="Proteomes" id="UP000019141">
    <property type="component" value="Unassembled WGS sequence"/>
</dbReference>
<proteinExistence type="predicted"/>
<evidence type="ECO:0000259" key="1">
    <source>
        <dbReference type="Pfam" id="PF12920"/>
    </source>
</evidence>
<accession>W4L2H3</accession>
<reference evidence="2 3" key="1">
    <citation type="journal article" date="2014" name="Nature">
        <title>An environmental bacterial taxon with a large and distinct metabolic repertoire.</title>
        <authorList>
            <person name="Wilson M.C."/>
            <person name="Mori T."/>
            <person name="Ruckert C."/>
            <person name="Uria A.R."/>
            <person name="Helf M.J."/>
            <person name="Takada K."/>
            <person name="Gernert C."/>
            <person name="Steffens U.A."/>
            <person name="Heycke N."/>
            <person name="Schmitt S."/>
            <person name="Rinke C."/>
            <person name="Helfrich E.J."/>
            <person name="Brachmann A.O."/>
            <person name="Gurgui C."/>
            <person name="Wakimoto T."/>
            <person name="Kracht M."/>
            <person name="Crusemann M."/>
            <person name="Hentschel U."/>
            <person name="Abe I."/>
            <person name="Matsunaga S."/>
            <person name="Kalinowski J."/>
            <person name="Takeyama H."/>
            <person name="Piel J."/>
        </authorList>
    </citation>
    <scope>NUCLEOTIDE SEQUENCE [LARGE SCALE GENOMIC DNA]</scope>
    <source>
        <strain evidence="3">TSY1</strain>
    </source>
</reference>
<dbReference type="EMBL" id="AZHW01001654">
    <property type="protein sequence ID" value="ETW92114.1"/>
    <property type="molecule type" value="Genomic_DNA"/>
</dbReference>
<evidence type="ECO:0000313" key="3">
    <source>
        <dbReference type="Proteomes" id="UP000019141"/>
    </source>
</evidence>
<protein>
    <recommendedName>
        <fullName evidence="1">TcdA/TcdB toxin pore forming domain-containing protein</fullName>
    </recommendedName>
</protein>
<dbReference type="InterPro" id="IPR024769">
    <property type="entry name" value="TcdA/TcdB_pore_forming"/>
</dbReference>
<evidence type="ECO:0000313" key="2">
    <source>
        <dbReference type="EMBL" id="ETW92114.1"/>
    </source>
</evidence>
<dbReference type="HOGENOM" id="CLU_1217999_0_0_7"/>
<organism evidence="2 3">
    <name type="scientific">Entotheonella factor</name>
    <dbReference type="NCBI Taxonomy" id="1429438"/>
    <lineage>
        <taxon>Bacteria</taxon>
        <taxon>Pseudomonadati</taxon>
        <taxon>Nitrospinota/Tectimicrobiota group</taxon>
        <taxon>Candidatus Tectimicrobiota</taxon>
        <taxon>Candidatus Entotheonellia</taxon>
        <taxon>Candidatus Entotheonellales</taxon>
        <taxon>Candidatus Entotheonellaceae</taxon>
        <taxon>Candidatus Entotheonella</taxon>
    </lineage>
</organism>
<comment type="caution">
    <text evidence="2">The sequence shown here is derived from an EMBL/GenBank/DDBJ whole genome shotgun (WGS) entry which is preliminary data.</text>
</comment>
<gene>
    <name evidence="2" type="ORF">ETSY1_45090</name>
</gene>
<dbReference type="AlphaFoldDB" id="W4L2H3"/>